<gene>
    <name evidence="1" type="ORF">A2310_07330</name>
</gene>
<dbReference type="EMBL" id="MEUB01000027">
    <property type="protein sequence ID" value="OGC22561.1"/>
    <property type="molecule type" value="Genomic_DNA"/>
</dbReference>
<dbReference type="InterPro" id="IPR015797">
    <property type="entry name" value="NUDIX_hydrolase-like_dom_sf"/>
</dbReference>
<dbReference type="STRING" id="1802579.A2310_07330"/>
<dbReference type="Gene3D" id="3.90.79.10">
    <property type="entry name" value="Nucleoside Triphosphate Pyrophosphohydrolase"/>
    <property type="match status" value="1"/>
</dbReference>
<dbReference type="Proteomes" id="UP000178417">
    <property type="component" value="Unassembled WGS sequence"/>
</dbReference>
<dbReference type="AlphaFoldDB" id="A0A1F4SQ54"/>
<accession>A0A1F4SQ54</accession>
<sequence>MKSMEITQAIELLSSFIGNPSKGLPEEIFLFISKITPLVNVDLLIKDEQNRTLLTWRDDGFASAGWHLPGGIIRYKETLADRIKAVAKNELRALVDYNPVPLATKECLIKDRQVRGHFISFLYQCRLIDKLDESLKYNSEAPHANQWLWHSNCPCNIISAHNEMYREFI</sequence>
<name>A0A1F4SQ54_UNCSA</name>
<evidence type="ECO:0008006" key="3">
    <source>
        <dbReference type="Google" id="ProtNLM"/>
    </source>
</evidence>
<evidence type="ECO:0000313" key="2">
    <source>
        <dbReference type="Proteomes" id="UP000178417"/>
    </source>
</evidence>
<dbReference type="SUPFAM" id="SSF55811">
    <property type="entry name" value="Nudix"/>
    <property type="match status" value="1"/>
</dbReference>
<comment type="caution">
    <text evidence="1">The sequence shown here is derived from an EMBL/GenBank/DDBJ whole genome shotgun (WGS) entry which is preliminary data.</text>
</comment>
<reference evidence="1 2" key="1">
    <citation type="journal article" date="2016" name="Nat. Commun.">
        <title>Thousands of microbial genomes shed light on interconnected biogeochemical processes in an aquifer system.</title>
        <authorList>
            <person name="Anantharaman K."/>
            <person name="Brown C.T."/>
            <person name="Hug L.A."/>
            <person name="Sharon I."/>
            <person name="Castelle C.J."/>
            <person name="Probst A.J."/>
            <person name="Thomas B.C."/>
            <person name="Singh A."/>
            <person name="Wilkins M.J."/>
            <person name="Karaoz U."/>
            <person name="Brodie E.L."/>
            <person name="Williams K.H."/>
            <person name="Hubbard S.S."/>
            <person name="Banfield J.F."/>
        </authorList>
    </citation>
    <scope>NUCLEOTIDE SEQUENCE [LARGE SCALE GENOMIC DNA]</scope>
</reference>
<protein>
    <recommendedName>
        <fullName evidence="3">Nudix hydrolase domain-containing protein</fullName>
    </recommendedName>
</protein>
<proteinExistence type="predicted"/>
<organism evidence="1 2">
    <name type="scientific">candidate division WOR-1 bacterium RIFOXYB2_FULL_37_13</name>
    <dbReference type="NCBI Taxonomy" id="1802579"/>
    <lineage>
        <taxon>Bacteria</taxon>
        <taxon>Bacillati</taxon>
        <taxon>Saganbacteria</taxon>
    </lineage>
</organism>
<evidence type="ECO:0000313" key="1">
    <source>
        <dbReference type="EMBL" id="OGC22561.1"/>
    </source>
</evidence>